<feature type="chain" id="PRO_5030794389" description="SLC41A/MgtE integral membrane domain-containing protein" evidence="9">
    <location>
        <begin position="26"/>
        <end position="320"/>
    </location>
</feature>
<evidence type="ECO:0000313" key="11">
    <source>
        <dbReference type="EMBL" id="CAD8861624.1"/>
    </source>
</evidence>
<dbReference type="InterPro" id="IPR006667">
    <property type="entry name" value="SLC41_membr_dom"/>
</dbReference>
<feature type="signal peptide" evidence="9">
    <location>
        <begin position="1"/>
        <end position="25"/>
    </location>
</feature>
<keyword evidence="5" id="KW-0460">Magnesium</keyword>
<accession>A0A7S1FEY5</accession>
<keyword evidence="9" id="KW-0732">Signal</keyword>
<evidence type="ECO:0000256" key="2">
    <source>
        <dbReference type="ARBA" id="ARBA00009749"/>
    </source>
</evidence>
<dbReference type="Pfam" id="PF01769">
    <property type="entry name" value="MgtE"/>
    <property type="match status" value="1"/>
</dbReference>
<dbReference type="AlphaFoldDB" id="A0A7S1FEY5"/>
<dbReference type="GO" id="GO:0016020">
    <property type="term" value="C:membrane"/>
    <property type="evidence" value="ECO:0007669"/>
    <property type="project" value="UniProtKB-SubCell"/>
</dbReference>
<dbReference type="SUPFAM" id="SSF161093">
    <property type="entry name" value="MgtE membrane domain-like"/>
    <property type="match status" value="1"/>
</dbReference>
<feature type="transmembrane region" description="Helical" evidence="8">
    <location>
        <begin position="257"/>
        <end position="281"/>
    </location>
</feature>
<keyword evidence="7 8" id="KW-0472">Membrane</keyword>
<feature type="transmembrane region" description="Helical" evidence="8">
    <location>
        <begin position="228"/>
        <end position="251"/>
    </location>
</feature>
<evidence type="ECO:0000256" key="6">
    <source>
        <dbReference type="ARBA" id="ARBA00022989"/>
    </source>
</evidence>
<dbReference type="PANTHER" id="PTHR41394">
    <property type="entry name" value="MAGNESIUM TRANSPORTER MGTE"/>
    <property type="match status" value="1"/>
</dbReference>
<comment type="similarity">
    <text evidence="2">Belongs to the SLC41A transporter family.</text>
</comment>
<protein>
    <recommendedName>
        <fullName evidence="10">SLC41A/MgtE integral membrane domain-containing protein</fullName>
    </recommendedName>
</protein>
<gene>
    <name evidence="11" type="ORF">NSCI0253_LOCUS35979</name>
</gene>
<keyword evidence="4 8" id="KW-0812">Transmembrane</keyword>
<name>A0A7S1FEY5_NOCSC</name>
<sequence>MASFKSVQFVLAAALWCNVVPCVLCVVSSRQHHAALVSSDEQTGSEVVPVVSDTYFKIHQALNTNVSASSFVRAHAVADKYSRAVAFSLGVLTSIVISIVLFILCVGRWWMEEDALAKGDILAIEQSQETLNSSELPVPAPDMPDVSMSCTHEVESMHLFLPRVSCLVVLLLFQSISSMILDSSSHLFVEHTAIMAFLTMIVGLGGNVGGQSVVLAVRNFATGKRAELCHQSCVTVGIVCVILPVICLRLLMDTVSFSSLMTICISCTVIIVLASVFGFGLPFAMHRARIDPAHATPMVQVVMDIVGVSVVCAVGRVICG</sequence>
<evidence type="ECO:0000259" key="10">
    <source>
        <dbReference type="Pfam" id="PF01769"/>
    </source>
</evidence>
<feature type="transmembrane region" description="Helical" evidence="8">
    <location>
        <begin position="84"/>
        <end position="106"/>
    </location>
</feature>
<dbReference type="Gene3D" id="1.10.357.20">
    <property type="entry name" value="SLC41 divalent cation transporters, integral membrane domain"/>
    <property type="match status" value="1"/>
</dbReference>
<evidence type="ECO:0000256" key="8">
    <source>
        <dbReference type="SAM" id="Phobius"/>
    </source>
</evidence>
<comment type="subcellular location">
    <subcellularLocation>
        <location evidence="1">Membrane</location>
        <topology evidence="1">Multi-pass membrane protein</topology>
    </subcellularLocation>
</comment>
<evidence type="ECO:0000256" key="5">
    <source>
        <dbReference type="ARBA" id="ARBA00022842"/>
    </source>
</evidence>
<dbReference type="GO" id="GO:0008324">
    <property type="term" value="F:monoatomic cation transmembrane transporter activity"/>
    <property type="evidence" value="ECO:0007669"/>
    <property type="project" value="InterPro"/>
</dbReference>
<evidence type="ECO:0000256" key="3">
    <source>
        <dbReference type="ARBA" id="ARBA00022448"/>
    </source>
</evidence>
<dbReference type="PANTHER" id="PTHR41394:SF5">
    <property type="entry name" value="SLC41A_MGTE INTEGRAL MEMBRANE DOMAIN-CONTAINING PROTEIN"/>
    <property type="match status" value="1"/>
</dbReference>
<keyword evidence="6 8" id="KW-1133">Transmembrane helix</keyword>
<evidence type="ECO:0000256" key="9">
    <source>
        <dbReference type="SAM" id="SignalP"/>
    </source>
</evidence>
<reference evidence="11" key="1">
    <citation type="submission" date="2021-01" db="EMBL/GenBank/DDBJ databases">
        <authorList>
            <person name="Corre E."/>
            <person name="Pelletier E."/>
            <person name="Niang G."/>
            <person name="Scheremetjew M."/>
            <person name="Finn R."/>
            <person name="Kale V."/>
            <person name="Holt S."/>
            <person name="Cochrane G."/>
            <person name="Meng A."/>
            <person name="Brown T."/>
            <person name="Cohen L."/>
        </authorList>
    </citation>
    <scope>NUCLEOTIDE SEQUENCE</scope>
</reference>
<feature type="transmembrane region" description="Helical" evidence="8">
    <location>
        <begin position="193"/>
        <end position="216"/>
    </location>
</feature>
<feature type="domain" description="SLC41A/MgtE integral membrane" evidence="10">
    <location>
        <begin position="199"/>
        <end position="312"/>
    </location>
</feature>
<keyword evidence="3" id="KW-0813">Transport</keyword>
<dbReference type="EMBL" id="HBFQ01050444">
    <property type="protein sequence ID" value="CAD8861624.1"/>
    <property type="molecule type" value="Transcribed_RNA"/>
</dbReference>
<evidence type="ECO:0000256" key="1">
    <source>
        <dbReference type="ARBA" id="ARBA00004141"/>
    </source>
</evidence>
<organism evidence="11">
    <name type="scientific">Noctiluca scintillans</name>
    <name type="common">Sea sparkle</name>
    <name type="synonym">Red tide dinoflagellate</name>
    <dbReference type="NCBI Taxonomy" id="2966"/>
    <lineage>
        <taxon>Eukaryota</taxon>
        <taxon>Sar</taxon>
        <taxon>Alveolata</taxon>
        <taxon>Dinophyceae</taxon>
        <taxon>Noctilucales</taxon>
        <taxon>Noctilucaceae</taxon>
        <taxon>Noctiluca</taxon>
    </lineage>
</organism>
<proteinExistence type="inferred from homology"/>
<evidence type="ECO:0000256" key="7">
    <source>
        <dbReference type="ARBA" id="ARBA00023136"/>
    </source>
</evidence>
<dbReference type="InterPro" id="IPR036739">
    <property type="entry name" value="SLC41_membr_dom_sf"/>
</dbReference>
<feature type="transmembrane region" description="Helical" evidence="8">
    <location>
        <begin position="160"/>
        <end position="181"/>
    </location>
</feature>
<evidence type="ECO:0000256" key="4">
    <source>
        <dbReference type="ARBA" id="ARBA00022692"/>
    </source>
</evidence>